<dbReference type="STRING" id="1798482.A2763_01055"/>
<dbReference type="Proteomes" id="UP000178370">
    <property type="component" value="Unassembled WGS sequence"/>
</dbReference>
<evidence type="ECO:0000256" key="1">
    <source>
        <dbReference type="SAM" id="Phobius"/>
    </source>
</evidence>
<feature type="transmembrane region" description="Helical" evidence="1">
    <location>
        <begin position="30"/>
        <end position="53"/>
    </location>
</feature>
<gene>
    <name evidence="2" type="ORF">A2763_01055</name>
</gene>
<keyword evidence="1" id="KW-1133">Transmembrane helix</keyword>
<evidence type="ECO:0000313" key="2">
    <source>
        <dbReference type="EMBL" id="OGG50114.1"/>
    </source>
</evidence>
<sequence>MEDQELRQKLDALEAKIADVYVSAEKTRKYFLALLIVTVVAFVLPLIGLFFAIPSFLSTYSDLSGL</sequence>
<proteinExistence type="predicted"/>
<dbReference type="EMBL" id="MFKV01000019">
    <property type="protein sequence ID" value="OGG50114.1"/>
    <property type="molecule type" value="Genomic_DNA"/>
</dbReference>
<keyword evidence="1" id="KW-0472">Membrane</keyword>
<dbReference type="AlphaFoldDB" id="A0A1F6CLI0"/>
<accession>A0A1F6CLI0</accession>
<organism evidence="2 3">
    <name type="scientific">Candidatus Kaiserbacteria bacterium RIFCSPHIGHO2_01_FULL_54_36</name>
    <dbReference type="NCBI Taxonomy" id="1798482"/>
    <lineage>
        <taxon>Bacteria</taxon>
        <taxon>Candidatus Kaiseribacteriota</taxon>
    </lineage>
</organism>
<comment type="caution">
    <text evidence="2">The sequence shown here is derived from an EMBL/GenBank/DDBJ whole genome shotgun (WGS) entry which is preliminary data.</text>
</comment>
<keyword evidence="1" id="KW-0812">Transmembrane</keyword>
<evidence type="ECO:0000313" key="3">
    <source>
        <dbReference type="Proteomes" id="UP000178370"/>
    </source>
</evidence>
<name>A0A1F6CLI0_9BACT</name>
<protein>
    <submittedName>
        <fullName evidence="2">Uncharacterized protein</fullName>
    </submittedName>
</protein>
<reference evidence="2 3" key="1">
    <citation type="journal article" date="2016" name="Nat. Commun.">
        <title>Thousands of microbial genomes shed light on interconnected biogeochemical processes in an aquifer system.</title>
        <authorList>
            <person name="Anantharaman K."/>
            <person name="Brown C.T."/>
            <person name="Hug L.A."/>
            <person name="Sharon I."/>
            <person name="Castelle C.J."/>
            <person name="Probst A.J."/>
            <person name="Thomas B.C."/>
            <person name="Singh A."/>
            <person name="Wilkins M.J."/>
            <person name="Karaoz U."/>
            <person name="Brodie E.L."/>
            <person name="Williams K.H."/>
            <person name="Hubbard S.S."/>
            <person name="Banfield J.F."/>
        </authorList>
    </citation>
    <scope>NUCLEOTIDE SEQUENCE [LARGE SCALE GENOMIC DNA]</scope>
</reference>